<dbReference type="EMBL" id="CP031700">
    <property type="protein sequence ID" value="QEY26711.1"/>
    <property type="molecule type" value="Genomic_DNA"/>
</dbReference>
<keyword evidence="2" id="KW-0680">Restriction system</keyword>
<dbReference type="InterPro" id="IPR052021">
    <property type="entry name" value="Type-I_RS_S_subunit"/>
</dbReference>
<keyword evidence="3" id="KW-0238">DNA-binding</keyword>
<evidence type="ECO:0000256" key="3">
    <source>
        <dbReference type="ARBA" id="ARBA00023125"/>
    </source>
</evidence>
<dbReference type="InterPro" id="IPR000055">
    <property type="entry name" value="Restrct_endonuc_typeI_TRD"/>
</dbReference>
<dbReference type="Pfam" id="PF01420">
    <property type="entry name" value="Methylase_S"/>
    <property type="match status" value="1"/>
</dbReference>
<proteinExistence type="inferred from homology"/>
<protein>
    <recommendedName>
        <fullName evidence="4">Type I restriction modification DNA specificity domain-containing protein</fullName>
    </recommendedName>
</protein>
<evidence type="ECO:0000313" key="6">
    <source>
        <dbReference type="Proteomes" id="UP000325713"/>
    </source>
</evidence>
<feature type="domain" description="Type I restriction modification DNA specificity" evidence="4">
    <location>
        <begin position="33"/>
        <end position="173"/>
    </location>
</feature>
<dbReference type="AlphaFoldDB" id="A0A5J6PVK7"/>
<dbReference type="Gene3D" id="3.90.220.20">
    <property type="entry name" value="DNA methylase specificity domains"/>
    <property type="match status" value="2"/>
</dbReference>
<dbReference type="PANTHER" id="PTHR30408:SF13">
    <property type="entry name" value="TYPE I RESTRICTION ENZYME HINDI SPECIFICITY SUBUNIT"/>
    <property type="match status" value="1"/>
</dbReference>
<comment type="similarity">
    <text evidence="1">Belongs to the type-I restriction system S methylase family.</text>
</comment>
<evidence type="ECO:0000259" key="4">
    <source>
        <dbReference type="Pfam" id="PF01420"/>
    </source>
</evidence>
<evidence type="ECO:0000256" key="2">
    <source>
        <dbReference type="ARBA" id="ARBA00022747"/>
    </source>
</evidence>
<name>A0A5J6PVK7_9NEIS</name>
<evidence type="ECO:0000256" key="1">
    <source>
        <dbReference type="ARBA" id="ARBA00010923"/>
    </source>
</evidence>
<keyword evidence="6" id="KW-1185">Reference proteome</keyword>
<dbReference type="SUPFAM" id="SSF116734">
    <property type="entry name" value="DNA methylase specificity domain"/>
    <property type="match status" value="1"/>
</dbReference>
<evidence type="ECO:0000313" key="5">
    <source>
        <dbReference type="EMBL" id="QEY26711.1"/>
    </source>
</evidence>
<dbReference type="Proteomes" id="UP000325713">
    <property type="component" value="Chromosome"/>
</dbReference>
<dbReference type="GO" id="GO:0009307">
    <property type="term" value="P:DNA restriction-modification system"/>
    <property type="evidence" value="ECO:0007669"/>
    <property type="project" value="UniProtKB-KW"/>
</dbReference>
<dbReference type="OrthoDB" id="5298944at2"/>
<dbReference type="InterPro" id="IPR044946">
    <property type="entry name" value="Restrct_endonuc_typeI_TRD_sf"/>
</dbReference>
<dbReference type="PANTHER" id="PTHR30408">
    <property type="entry name" value="TYPE-1 RESTRICTION ENZYME ECOKI SPECIFICITY PROTEIN"/>
    <property type="match status" value="1"/>
</dbReference>
<dbReference type="KEGG" id="nzl:D0T92_09345"/>
<reference evidence="5 6" key="1">
    <citation type="submission" date="2018-08" db="EMBL/GenBank/DDBJ databases">
        <title>Neisseria zalophi ATCC BAA-2455 complete genome.</title>
        <authorList>
            <person name="Veseli I.A."/>
            <person name="Buttler R."/>
            <person name="Mascarenhas dos Santos A.C."/>
            <person name="Pombert J.-F."/>
        </authorList>
    </citation>
    <scope>NUCLEOTIDE SEQUENCE [LARGE SCALE GENOMIC DNA]</scope>
    <source>
        <strain evidence="5 6">ATCC BAA-2455</strain>
    </source>
</reference>
<dbReference type="GO" id="GO:0003677">
    <property type="term" value="F:DNA binding"/>
    <property type="evidence" value="ECO:0007669"/>
    <property type="project" value="UniProtKB-KW"/>
</dbReference>
<organism evidence="5 6">
    <name type="scientific">Neisseria zalophi</name>
    <dbReference type="NCBI Taxonomy" id="640030"/>
    <lineage>
        <taxon>Bacteria</taxon>
        <taxon>Pseudomonadati</taxon>
        <taxon>Pseudomonadota</taxon>
        <taxon>Betaproteobacteria</taxon>
        <taxon>Neisseriales</taxon>
        <taxon>Neisseriaceae</taxon>
        <taxon>Neisseria</taxon>
    </lineage>
</organism>
<gene>
    <name evidence="5" type="ORF">D0T92_09345</name>
</gene>
<sequence>MKDLIDINKININPTDAPDKEFIYIDIDAVENGTGKYSIEKTFLGKRAPSRARRIANKGSTIISTVRPNLKGFAYIAETIENSVFSTGFAVLNSKDEKILINLMIYYLFMYSEGLMKQMIAAMPKGQYPSINKGDIDNFILVIPPRTEQEKILSDIAEYEAKIAICEQKIQSLPTQKQAILEKYLH</sequence>
<accession>A0A5J6PVK7</accession>